<evidence type="ECO:0000256" key="2">
    <source>
        <dbReference type="ARBA" id="ARBA00022801"/>
    </source>
</evidence>
<dbReference type="EMBL" id="JAGGKT010000008">
    <property type="protein sequence ID" value="MBP1932771.1"/>
    <property type="molecule type" value="Genomic_DNA"/>
</dbReference>
<dbReference type="RefSeq" id="WP_209810814.1">
    <property type="nucleotide sequence ID" value="NZ_JAGGKT010000008.1"/>
</dbReference>
<evidence type="ECO:0000313" key="4">
    <source>
        <dbReference type="EMBL" id="MBP1932771.1"/>
    </source>
</evidence>
<evidence type="ECO:0000313" key="5">
    <source>
        <dbReference type="Proteomes" id="UP001519343"/>
    </source>
</evidence>
<accession>A0ABS4GR67</accession>
<dbReference type="InterPro" id="IPR000868">
    <property type="entry name" value="Isochorismatase-like_dom"/>
</dbReference>
<dbReference type="PANTHER" id="PTHR43540:SF14">
    <property type="entry name" value="ISOCHORISMATASE"/>
    <property type="match status" value="1"/>
</dbReference>
<comment type="caution">
    <text evidence="4">The sequence shown here is derived from an EMBL/GenBank/DDBJ whole genome shotgun (WGS) entry which is preliminary data.</text>
</comment>
<gene>
    <name evidence="4" type="ORF">J2Z37_002782</name>
</gene>
<keyword evidence="2" id="KW-0378">Hydrolase</keyword>
<keyword evidence="5" id="KW-1185">Reference proteome</keyword>
<name>A0ABS4GR67_9BACL</name>
<comment type="similarity">
    <text evidence="1">Belongs to the isochorismatase family.</text>
</comment>
<feature type="domain" description="Isochorismatase-like" evidence="3">
    <location>
        <begin position="6"/>
        <end position="140"/>
    </location>
</feature>
<protein>
    <submittedName>
        <fullName evidence="4">Nicotinamidase-related amidase</fullName>
    </submittedName>
</protein>
<organism evidence="4 5">
    <name type="scientific">Ammoniphilus resinae</name>
    <dbReference type="NCBI Taxonomy" id="861532"/>
    <lineage>
        <taxon>Bacteria</taxon>
        <taxon>Bacillati</taxon>
        <taxon>Bacillota</taxon>
        <taxon>Bacilli</taxon>
        <taxon>Bacillales</taxon>
        <taxon>Paenibacillaceae</taxon>
        <taxon>Aneurinibacillus group</taxon>
        <taxon>Ammoniphilus</taxon>
    </lineage>
</organism>
<dbReference type="Pfam" id="PF00857">
    <property type="entry name" value="Isochorismatase"/>
    <property type="match status" value="1"/>
</dbReference>
<dbReference type="InterPro" id="IPR050272">
    <property type="entry name" value="Isochorismatase-like_hydrls"/>
</dbReference>
<dbReference type="Proteomes" id="UP001519343">
    <property type="component" value="Unassembled WGS sequence"/>
</dbReference>
<evidence type="ECO:0000259" key="3">
    <source>
        <dbReference type="Pfam" id="PF00857"/>
    </source>
</evidence>
<proteinExistence type="inferred from homology"/>
<dbReference type="InterPro" id="IPR036380">
    <property type="entry name" value="Isochorismatase-like_sf"/>
</dbReference>
<reference evidence="4 5" key="1">
    <citation type="submission" date="2021-03" db="EMBL/GenBank/DDBJ databases">
        <title>Genomic Encyclopedia of Type Strains, Phase IV (KMG-IV): sequencing the most valuable type-strain genomes for metagenomic binning, comparative biology and taxonomic classification.</title>
        <authorList>
            <person name="Goeker M."/>
        </authorList>
    </citation>
    <scope>NUCLEOTIDE SEQUENCE [LARGE SCALE GENOMIC DNA]</scope>
    <source>
        <strain evidence="4 5">DSM 24738</strain>
    </source>
</reference>
<dbReference type="PANTHER" id="PTHR43540">
    <property type="entry name" value="PEROXYUREIDOACRYLATE/UREIDOACRYLATE AMIDOHYDROLASE-RELATED"/>
    <property type="match status" value="1"/>
</dbReference>
<dbReference type="Gene3D" id="3.40.50.850">
    <property type="entry name" value="Isochorismatase-like"/>
    <property type="match status" value="1"/>
</dbReference>
<dbReference type="SUPFAM" id="SSF52499">
    <property type="entry name" value="Isochorismatase-like hydrolases"/>
    <property type="match status" value="1"/>
</dbReference>
<sequence>MDKAKTALLVIDVQVGPLWGTYKKEETQEVIYRMIERAKEEVVPICYIQFEDEELLARGSQFWQLDPMITLNERDQVIYKRSADSFDQTLLKEQLENKGITHLVVVGVRTEFCIAATCRRATSLGFHVTLVENGHTTVDGKVPAEKVISQYNDILMKEQMIRVVPDHEVVFHK</sequence>
<evidence type="ECO:0000256" key="1">
    <source>
        <dbReference type="ARBA" id="ARBA00006336"/>
    </source>
</evidence>